<keyword evidence="11" id="KW-1185">Reference proteome</keyword>
<dbReference type="SUPFAM" id="SSF50978">
    <property type="entry name" value="WD40 repeat-like"/>
    <property type="match status" value="1"/>
</dbReference>
<feature type="compositionally biased region" description="Basic and acidic residues" evidence="9">
    <location>
        <begin position="190"/>
        <end position="200"/>
    </location>
</feature>
<dbReference type="GO" id="GO:0003341">
    <property type="term" value="P:cilium movement"/>
    <property type="evidence" value="ECO:0007669"/>
    <property type="project" value="UniProtKB-ARBA"/>
</dbReference>
<dbReference type="PANTHER" id="PTHR14885">
    <property type="entry name" value="CILIA- AND FLAGELLA-ASSOCIATED PROTEIN 43-RELATED"/>
    <property type="match status" value="1"/>
</dbReference>
<evidence type="ECO:0000256" key="5">
    <source>
        <dbReference type="ARBA" id="ARBA00023054"/>
    </source>
</evidence>
<dbReference type="InterPro" id="IPR015943">
    <property type="entry name" value="WD40/YVTN_repeat-like_dom_sf"/>
</dbReference>
<feature type="compositionally biased region" description="Basic and acidic residues" evidence="9">
    <location>
        <begin position="1"/>
        <end position="14"/>
    </location>
</feature>
<dbReference type="Gene3D" id="2.130.10.10">
    <property type="entry name" value="YVTN repeat-like/Quinoprotein amine dehydrogenase"/>
    <property type="match status" value="3"/>
</dbReference>
<evidence type="ECO:0000256" key="6">
    <source>
        <dbReference type="ARBA" id="ARBA00023212"/>
    </source>
</evidence>
<evidence type="ECO:0000256" key="1">
    <source>
        <dbReference type="ARBA" id="ARBA00004430"/>
    </source>
</evidence>
<keyword evidence="5 8" id="KW-0175">Coiled coil</keyword>
<feature type="compositionally biased region" description="Basic and acidic residues" evidence="9">
    <location>
        <begin position="59"/>
        <end position="69"/>
    </location>
</feature>
<keyword evidence="2" id="KW-0963">Cytoplasm</keyword>
<evidence type="ECO:0000256" key="9">
    <source>
        <dbReference type="SAM" id="MobiDB-lite"/>
    </source>
</evidence>
<feature type="coiled-coil region" evidence="8">
    <location>
        <begin position="2152"/>
        <end position="2186"/>
    </location>
</feature>
<feature type="compositionally biased region" description="Basic and acidic residues" evidence="9">
    <location>
        <begin position="609"/>
        <end position="618"/>
    </location>
</feature>
<feature type="compositionally biased region" description="Polar residues" evidence="9">
    <location>
        <begin position="775"/>
        <end position="788"/>
    </location>
</feature>
<feature type="compositionally biased region" description="Basic and acidic residues" evidence="9">
    <location>
        <begin position="456"/>
        <end position="469"/>
    </location>
</feature>
<evidence type="ECO:0000313" key="11">
    <source>
        <dbReference type="Proteomes" id="UP000762676"/>
    </source>
</evidence>
<dbReference type="InterPro" id="IPR036322">
    <property type="entry name" value="WD40_repeat_dom_sf"/>
</dbReference>
<comment type="subcellular location">
    <subcellularLocation>
        <location evidence="1">Cytoplasm</location>
        <location evidence="1">Cytoskeleton</location>
        <location evidence="1">Cilium axoneme</location>
    </subcellularLocation>
</comment>
<feature type="compositionally biased region" description="Basic and acidic residues" evidence="9">
    <location>
        <begin position="588"/>
        <end position="599"/>
    </location>
</feature>
<keyword evidence="10" id="KW-0282">Flagellum</keyword>
<feature type="compositionally biased region" description="Basic and acidic residues" evidence="9">
    <location>
        <begin position="626"/>
        <end position="639"/>
    </location>
</feature>
<feature type="compositionally biased region" description="Polar residues" evidence="9">
    <location>
        <begin position="15"/>
        <end position="26"/>
    </location>
</feature>
<keyword evidence="10" id="KW-0969">Cilium</keyword>
<feature type="compositionally biased region" description="Acidic residues" evidence="9">
    <location>
        <begin position="789"/>
        <end position="798"/>
    </location>
</feature>
<feature type="region of interest" description="Disordered" evidence="9">
    <location>
        <begin position="667"/>
        <end position="816"/>
    </location>
</feature>
<comment type="caution">
    <text evidence="10">The sequence shown here is derived from an EMBL/GenBank/DDBJ whole genome shotgun (WGS) entry which is preliminary data.</text>
</comment>
<name>A0AAV4F4S6_9GAST</name>
<feature type="compositionally biased region" description="Basic and acidic residues" evidence="9">
    <location>
        <begin position="481"/>
        <end position="509"/>
    </location>
</feature>
<accession>A0AAV4F4S6</accession>
<dbReference type="GO" id="GO:0005930">
    <property type="term" value="C:axoneme"/>
    <property type="evidence" value="ECO:0007669"/>
    <property type="project" value="UniProtKB-SubCell"/>
</dbReference>
<organism evidence="10 11">
    <name type="scientific">Elysia marginata</name>
    <dbReference type="NCBI Taxonomy" id="1093978"/>
    <lineage>
        <taxon>Eukaryota</taxon>
        <taxon>Metazoa</taxon>
        <taxon>Spiralia</taxon>
        <taxon>Lophotrochozoa</taxon>
        <taxon>Mollusca</taxon>
        <taxon>Gastropoda</taxon>
        <taxon>Heterobranchia</taxon>
        <taxon>Euthyneura</taxon>
        <taxon>Panpulmonata</taxon>
        <taxon>Sacoglossa</taxon>
        <taxon>Placobranchoidea</taxon>
        <taxon>Plakobranchidae</taxon>
        <taxon>Elysia</taxon>
    </lineage>
</organism>
<keyword evidence="3" id="KW-0853">WD repeat</keyword>
<feature type="compositionally biased region" description="Polar residues" evidence="9">
    <location>
        <begin position="293"/>
        <end position="317"/>
    </location>
</feature>
<evidence type="ECO:0000256" key="8">
    <source>
        <dbReference type="SAM" id="Coils"/>
    </source>
</evidence>
<feature type="region of interest" description="Disordered" evidence="9">
    <location>
        <begin position="2011"/>
        <end position="2037"/>
    </location>
</feature>
<keyword evidence="4" id="KW-0677">Repeat</keyword>
<dbReference type="PANTHER" id="PTHR14885:SF3">
    <property type="entry name" value="CILIA- AND FLAGELLA-ASSOCIATED PROTEIN 44"/>
    <property type="match status" value="1"/>
</dbReference>
<feature type="region of interest" description="Disordered" evidence="9">
    <location>
        <begin position="447"/>
        <end position="650"/>
    </location>
</feature>
<evidence type="ECO:0000313" key="10">
    <source>
        <dbReference type="EMBL" id="GFR67430.1"/>
    </source>
</evidence>
<dbReference type="Proteomes" id="UP000762676">
    <property type="component" value="Unassembled WGS sequence"/>
</dbReference>
<dbReference type="EMBL" id="BMAT01007596">
    <property type="protein sequence ID" value="GFR67430.1"/>
    <property type="molecule type" value="Genomic_DNA"/>
</dbReference>
<evidence type="ECO:0000256" key="3">
    <source>
        <dbReference type="ARBA" id="ARBA00022574"/>
    </source>
</evidence>
<proteinExistence type="predicted"/>
<feature type="compositionally biased region" description="Basic and acidic residues" evidence="9">
    <location>
        <begin position="715"/>
        <end position="770"/>
    </location>
</feature>
<evidence type="ECO:0000256" key="2">
    <source>
        <dbReference type="ARBA" id="ARBA00022490"/>
    </source>
</evidence>
<evidence type="ECO:0000256" key="4">
    <source>
        <dbReference type="ARBA" id="ARBA00022737"/>
    </source>
</evidence>
<dbReference type="InterPro" id="IPR001680">
    <property type="entry name" value="WD40_rpt"/>
</dbReference>
<feature type="compositionally biased region" description="Basic and acidic residues" evidence="9">
    <location>
        <begin position="557"/>
        <end position="566"/>
    </location>
</feature>
<feature type="compositionally biased region" description="Basic and acidic residues" evidence="9">
    <location>
        <begin position="515"/>
        <end position="549"/>
    </location>
</feature>
<protein>
    <submittedName>
        <fullName evidence="10">Cilia- and flagella-associated protein 44-like</fullName>
    </submittedName>
</protein>
<evidence type="ECO:0000256" key="7">
    <source>
        <dbReference type="ARBA" id="ARBA00023273"/>
    </source>
</evidence>
<feature type="compositionally biased region" description="Polar residues" evidence="9">
    <location>
        <begin position="131"/>
        <end position="177"/>
    </location>
</feature>
<feature type="coiled-coil region" evidence="8">
    <location>
        <begin position="2437"/>
        <end position="2475"/>
    </location>
</feature>
<keyword evidence="7" id="KW-0966">Cell projection</keyword>
<gene>
    <name evidence="10" type="ORF">ElyMa_003706800</name>
</gene>
<sequence>MEKEEEKDDVEKKSSPTSNSNAAQNDDVNEGIDNVAGESEDIQAQKSNEDNAFLNTTDEPEKPDVKNDSDEMQDNTQEIQKQRSNEDNSAVPCIVDEPEKTDAKAENGQVPDNAQEVDETEQRLSGGAITEQRSSGGALTEQRSSGGAITEQRSSGGTITEQRSSGGAITEQRSSGGTILIASESPQTPSRDESGHEGGAKESFSTVDTKKTKLHPAPRGSGGKSPEPSPKASKKHLSTAEEKQSRKSRELDQDGAASGRRKSEKSEAPKQSSNEKTASGKGKNKTTREEVSKTNVARGSSTADQTQLVTGKSNSKSDASRIEAGVTKSEAKLKTESSEAIQGLEDAAKGNDLAPMPLNMSSDSLQVRAEADADEEARSAVVVWEWEQELDEYDEPDIYPSEKDYIMVPVQVEISDDEEEEVVEQFAQEKVKFEGVEANQENVVADVQNKSIAQEDVLKTPEAPQKDSLIESDVTISYEGQIDHATQRAGEEKPSLKEPPDVRTYDNSKETSNTKTEKDISDTVQELDRENADNLDKDNKDKPVKKENEDVLVGGEAEVKEEKVEESTILNVVTKSSNDKVSQQEAVEEGKTRERRSTVEVEGIGESEVQEKVDEPRVEQGAAQEHMVEEKEQIEKKEASNVFVGEPGDEKAEAEKMYEVNISAVAEKQTEGFQTGEEFTESGREEGSMAEGSLPRVSNAEEDGVGEGGSSVKDVLFESRETEKDLNGKEEKEQENGEDGQSKKEILTFEEEKEKKEDEKKRLRDRRSTVAKETLQPQTDAVSVATTDDGNDQPDEFEVAGLPEAEPEPDEPPPKRYKTVMVKTLVPRPPKIHYVPEEERKTHITSDKHLFRKRPISLVMSYGYDCQRMANLHVLDKDTLVFMSGFVLTFFNHRTKEQTYLRCIGGSCFGALAIHPSRRLFAAAEKGEKPIIGIWSWPKLQLFRKLREGTDKIYASVNFSPCGRFLATQGGEPDYLITVYNWLAETPVVRVRSHAQDVYRVTFSKELAGRLTTSGLCHIKFWKMATTFTGLKLKGDIGRFGRTELSDIEGYVEMPDGKVLSGTEWGNLLLWENGLIVAEICIKPDIPCHEGIVRNVIQVEGEFYTTGQDGWVRTWPFDTVDAAEINTTEESLKVPVKSSGQVLIKENADIWYIVPDVVDDSSSSVYWFAQDGKGSIMRADLSFLNTAKEPYPVLTAHGGPIVGCATSKINCIMATLGTDGQIRVYDYIRHKLLACRTFSSPGTALMWPGVHFDQTCSTLLASFADGTFRAILLSGKEEEGLPMSLVLKQVRKPHSRQLTCFDVDTSFRYLATAGDDGTMFFFDINKDYLPLFFIAMPDYKSVISFKWTKQESKDFSDEEPSNKIIAALDGGTLVEFSMPKAAEFDSTISYFFPHVQFLRRVDFVSIKSELLHSEEVEVERLAEEQLNLALEIENRKRIEDGLETESQQNIRLLEEAEELERIKAEMGPQEKWQPYKPPVQSPIQVMIPSVIDHDEVFLLMGGYDTGYLYLMRFGDSDKQNPLKENPQEPVASTKIDDSKDKAITAFTMTNEGDYIFLGFSDGRIRVQSVEYPYALEHIDKHWTEGIHDCVRGQVTSVCLDKDGFFLITTGSDGNCFLLSRMTDKDFDAYIKKETLQPVAVVDIEEVTDITDSNAYTLEVFKKVEKEMALLAEAKKNKTAKREEIARLRIWYHEILKKNNELPEEVRLTPVELALTTDKEARRKEDFEASLKQLKLETAWYTERAIIALEKVKKFYMDDVDYELFELRAFNSCCNVWSFRMSKLPSWFDDAKDKVETHVTPHSVDSDTAPEDLSPSFSESSVMLKKPVKEPGMDQFVYQKMIRMWERKKRKLIRAREWKDFLRTEPKSRELKEEDRAIDEARANLGDMKLKSAADYKVPESKKLTEHRGRNRLVQLEEKIYHYKKEFNELMLKLRQDKVERLARMKDYKEKIIAFQKKLSDEDITPIPEIKPMVISEDPMRSLNYTVEDVKEYKRHIEEKLKAAAPAAKVVKKQEGPSVKRKAPTSTQQKVPTASARSVEKGLNTLAAERKSLEMMVDPIPEVFTPLEQRIMRSEIIKANFWQNHYIQKIEEEKLCFDSKLKLLRHRKLKLDFLLKTAEARMVLLTQEFILAQQSEALEASLELKIHDTSKEKRECSNVIKSLNKKLDNIKKEIDALGKQRNALFNEVVALAASKAPAFEKYLVRVFSKRMPKTRPRPVVTSNSSNYENDSEEEESSEDSDMDMDLSEDEDDGLDIDFPPPELNKEVYDSVIEIRERRLKVDESEAAIRENLEEVSVTMAHYRQRVNVADREFEKGRRELDSFRKEKQEKQNVLNCAVTLKLHQIEHLDKDLSHVLVTENRNINRLQHRIPELQKEKIRQKSMGLEMKRLNMQLYKEKLDFLRRLQNMQKRCDQEMLRKFGQIRPVEELEFFNVDPRVASLKQELKALEEQHLKEIDDLKVRIREAETEKAAETRKSISKLKTVAHITGCVNEMNKSMEEQMSKLPSELEDTVASREIAFLKVVLTDQWNTISALSLEIAQLTQKQIQPLPPIKSSKERTG</sequence>
<feature type="compositionally biased region" description="Basic and acidic residues" evidence="9">
    <location>
        <begin position="238"/>
        <end position="252"/>
    </location>
</feature>
<reference evidence="10 11" key="1">
    <citation type="journal article" date="2021" name="Elife">
        <title>Chloroplast acquisition without the gene transfer in kleptoplastic sea slugs, Plakobranchus ocellatus.</title>
        <authorList>
            <person name="Maeda T."/>
            <person name="Takahashi S."/>
            <person name="Yoshida T."/>
            <person name="Shimamura S."/>
            <person name="Takaki Y."/>
            <person name="Nagai Y."/>
            <person name="Toyoda A."/>
            <person name="Suzuki Y."/>
            <person name="Arimoto A."/>
            <person name="Ishii H."/>
            <person name="Satoh N."/>
            <person name="Nishiyama T."/>
            <person name="Hasebe M."/>
            <person name="Maruyama T."/>
            <person name="Minagawa J."/>
            <person name="Obokata J."/>
            <person name="Shigenobu S."/>
        </authorList>
    </citation>
    <scope>NUCLEOTIDE SEQUENCE [LARGE SCALE GENOMIC DNA]</scope>
</reference>
<feature type="compositionally biased region" description="Polar residues" evidence="9">
    <location>
        <begin position="2023"/>
        <end position="2035"/>
    </location>
</feature>
<dbReference type="SMART" id="SM00320">
    <property type="entry name" value="WD40"/>
    <property type="match status" value="6"/>
</dbReference>
<keyword evidence="6" id="KW-0206">Cytoskeleton</keyword>
<feature type="compositionally biased region" description="Acidic residues" evidence="9">
    <location>
        <begin position="2228"/>
        <end position="2254"/>
    </location>
</feature>
<feature type="compositionally biased region" description="Polar residues" evidence="9">
    <location>
        <begin position="568"/>
        <end position="585"/>
    </location>
</feature>
<feature type="region of interest" description="Disordered" evidence="9">
    <location>
        <begin position="2213"/>
        <end position="2259"/>
    </location>
</feature>
<feature type="region of interest" description="Disordered" evidence="9">
    <location>
        <begin position="1"/>
        <end position="359"/>
    </location>
</feature>
<feature type="coiled-coil region" evidence="8">
    <location>
        <begin position="1870"/>
        <end position="1932"/>
    </location>
</feature>